<dbReference type="EMBL" id="CP003219">
    <property type="protein sequence ID" value="AEW97790.1"/>
    <property type="molecule type" value="Genomic_DNA"/>
</dbReference>
<keyword evidence="2" id="KW-0456">Lyase</keyword>
<dbReference type="Pfam" id="PF18029">
    <property type="entry name" value="Glyoxalase_6"/>
    <property type="match status" value="1"/>
</dbReference>
<dbReference type="AlphaFoldDB" id="F8JQE7"/>
<dbReference type="InterPro" id="IPR041581">
    <property type="entry name" value="Glyoxalase_6"/>
</dbReference>
<sequence length="115" mass="12766">MELAMVLDCADPERLAAFWAGALGYRRTGGDPPYVGLADPAGRRPDLLLQRVPEPRSGKNRMHLDLRVDALQPHLDRLLADGARRLRGPFDDRGWLTAVLADPEGNEFCLIVPPR</sequence>
<name>F8JQE7_STREN</name>
<dbReference type="GO" id="GO:0016829">
    <property type="term" value="F:lyase activity"/>
    <property type="evidence" value="ECO:0007669"/>
    <property type="project" value="UniProtKB-KW"/>
</dbReference>
<dbReference type="PANTHER" id="PTHR35908:SF1">
    <property type="entry name" value="CONSERVED PROTEIN"/>
    <property type="match status" value="1"/>
</dbReference>
<dbReference type="CDD" id="cd06587">
    <property type="entry name" value="VOC"/>
    <property type="match status" value="1"/>
</dbReference>
<feature type="domain" description="VOC" evidence="1">
    <location>
        <begin position="1"/>
        <end position="113"/>
    </location>
</feature>
<evidence type="ECO:0000259" key="1">
    <source>
        <dbReference type="PROSITE" id="PS51819"/>
    </source>
</evidence>
<dbReference type="STRING" id="1003195.SCATT_54190"/>
<dbReference type="RefSeq" id="WP_014146122.1">
    <property type="nucleotide sequence ID" value="NC_016111.1"/>
</dbReference>
<evidence type="ECO:0000313" key="2">
    <source>
        <dbReference type="EMBL" id="AEW97790.1"/>
    </source>
</evidence>
<dbReference type="PANTHER" id="PTHR35908">
    <property type="entry name" value="HYPOTHETICAL FUSION PROTEIN"/>
    <property type="match status" value="1"/>
</dbReference>
<dbReference type="InterPro" id="IPR029068">
    <property type="entry name" value="Glyas_Bleomycin-R_OHBP_Dase"/>
</dbReference>
<gene>
    <name evidence="2" type="ordered locus">SCATT_54190</name>
</gene>
<dbReference type="PATRIC" id="fig|1003195.11.peg.6842"/>
<protein>
    <submittedName>
        <fullName evidence="2">Lactoylglutathione lyase family protein</fullName>
    </submittedName>
</protein>
<dbReference type="HOGENOM" id="CLU_108054_1_1_11"/>
<keyword evidence="3" id="KW-1185">Reference proteome</keyword>
<dbReference type="Proteomes" id="UP000007842">
    <property type="component" value="Chromosome"/>
</dbReference>
<accession>G8WVN3</accession>
<organism evidence="2 3">
    <name type="scientific">Streptantibioticus cattleyicolor (strain ATCC 35852 / DSM 46488 / JCM 4925 / NBRC 14057 / NRRL 8057)</name>
    <name type="common">Streptomyces cattleya</name>
    <dbReference type="NCBI Taxonomy" id="1003195"/>
    <lineage>
        <taxon>Bacteria</taxon>
        <taxon>Bacillati</taxon>
        <taxon>Actinomycetota</taxon>
        <taxon>Actinomycetes</taxon>
        <taxon>Kitasatosporales</taxon>
        <taxon>Streptomycetaceae</taxon>
        <taxon>Streptantibioticus</taxon>
    </lineage>
</organism>
<dbReference type="KEGG" id="sct:SCAT_5420"/>
<dbReference type="PROSITE" id="PS51819">
    <property type="entry name" value="VOC"/>
    <property type="match status" value="1"/>
</dbReference>
<accession>F8JQE7</accession>
<dbReference type="OrthoDB" id="3212826at2"/>
<dbReference type="Gene3D" id="3.10.180.10">
    <property type="entry name" value="2,3-Dihydroxybiphenyl 1,2-Dioxygenase, domain 1"/>
    <property type="match status" value="1"/>
</dbReference>
<dbReference type="eggNOG" id="COG0346">
    <property type="taxonomic scope" value="Bacteria"/>
</dbReference>
<proteinExistence type="predicted"/>
<dbReference type="InterPro" id="IPR037523">
    <property type="entry name" value="VOC_core"/>
</dbReference>
<evidence type="ECO:0000313" key="3">
    <source>
        <dbReference type="Proteomes" id="UP000007842"/>
    </source>
</evidence>
<dbReference type="KEGG" id="scy:SCATT_54190"/>
<reference evidence="3" key="1">
    <citation type="submission" date="2011-12" db="EMBL/GenBank/DDBJ databases">
        <title>Complete genome sequence of Streptomyces cattleya strain DSM 46488.</title>
        <authorList>
            <person name="Ou H.-Y."/>
            <person name="Li P."/>
            <person name="Zhao C."/>
            <person name="O'Hagan D."/>
            <person name="Deng Z."/>
        </authorList>
    </citation>
    <scope>NUCLEOTIDE SEQUENCE [LARGE SCALE GENOMIC DNA]</scope>
    <source>
        <strain evidence="3">ATCC 35852 / DSM 46488 / JCM 4925 / NBRC 14057 / NRRL 8057</strain>
    </source>
</reference>
<dbReference type="SUPFAM" id="SSF54593">
    <property type="entry name" value="Glyoxalase/Bleomycin resistance protein/Dihydroxybiphenyl dioxygenase"/>
    <property type="match status" value="1"/>
</dbReference>